<feature type="transmembrane region" description="Helical" evidence="2">
    <location>
        <begin position="262"/>
        <end position="281"/>
    </location>
</feature>
<dbReference type="PANTHER" id="PTHR11328:SF24">
    <property type="entry name" value="MAJOR FACILITATOR SUPERFAMILY (MFS) PROFILE DOMAIN-CONTAINING PROTEIN"/>
    <property type="match status" value="1"/>
</dbReference>
<gene>
    <name evidence="3" type="ORF">MSZNOR_1447</name>
</gene>
<evidence type="ECO:0000313" key="4">
    <source>
        <dbReference type="Proteomes" id="UP001162030"/>
    </source>
</evidence>
<dbReference type="EMBL" id="OX458333">
    <property type="protein sequence ID" value="CAI8793429.1"/>
    <property type="molecule type" value="Genomic_DNA"/>
</dbReference>
<keyword evidence="2" id="KW-0812">Transmembrane</keyword>
<evidence type="ECO:0000313" key="3">
    <source>
        <dbReference type="EMBL" id="CAI8793429.1"/>
    </source>
</evidence>
<dbReference type="Pfam" id="PF13347">
    <property type="entry name" value="MFS_2"/>
    <property type="match status" value="1"/>
</dbReference>
<organism evidence="3 4">
    <name type="scientific">Methylocaldum szegediense</name>
    <dbReference type="NCBI Taxonomy" id="73780"/>
    <lineage>
        <taxon>Bacteria</taxon>
        <taxon>Pseudomonadati</taxon>
        <taxon>Pseudomonadota</taxon>
        <taxon>Gammaproteobacteria</taxon>
        <taxon>Methylococcales</taxon>
        <taxon>Methylococcaceae</taxon>
        <taxon>Methylocaldum</taxon>
    </lineage>
</organism>
<protein>
    <submittedName>
        <fullName evidence="3">Na+/melibiose symporter-like transporter</fullName>
    </submittedName>
</protein>
<dbReference type="PANTHER" id="PTHR11328">
    <property type="entry name" value="MAJOR FACILITATOR SUPERFAMILY DOMAIN-CONTAINING PROTEIN"/>
    <property type="match status" value="1"/>
</dbReference>
<comment type="similarity">
    <text evidence="1">Belongs to the sodium:galactoside symporter (TC 2.A.2) family.</text>
</comment>
<dbReference type="Gene3D" id="1.20.1250.20">
    <property type="entry name" value="MFS general substrate transporter like domains"/>
    <property type="match status" value="2"/>
</dbReference>
<feature type="transmembrane region" description="Helical" evidence="2">
    <location>
        <begin position="317"/>
        <end position="337"/>
    </location>
</feature>
<dbReference type="InterPro" id="IPR039672">
    <property type="entry name" value="MFS_2"/>
</dbReference>
<dbReference type="InterPro" id="IPR036259">
    <property type="entry name" value="MFS_trans_sf"/>
</dbReference>
<feature type="transmembrane region" description="Helical" evidence="2">
    <location>
        <begin position="107"/>
        <end position="125"/>
    </location>
</feature>
<feature type="transmembrane region" description="Helical" evidence="2">
    <location>
        <begin position="358"/>
        <end position="382"/>
    </location>
</feature>
<keyword evidence="4" id="KW-1185">Reference proteome</keyword>
<dbReference type="SUPFAM" id="SSF103473">
    <property type="entry name" value="MFS general substrate transporter"/>
    <property type="match status" value="1"/>
</dbReference>
<feature type="transmembrane region" description="Helical" evidence="2">
    <location>
        <begin position="221"/>
        <end position="242"/>
    </location>
</feature>
<name>A0ABM9HZM2_9GAMM</name>
<keyword evidence="2" id="KW-0472">Membrane</keyword>
<proteinExistence type="inferred from homology"/>
<feature type="transmembrane region" description="Helical" evidence="2">
    <location>
        <begin position="82"/>
        <end position="101"/>
    </location>
</feature>
<dbReference type="Proteomes" id="UP001162030">
    <property type="component" value="Chromosome"/>
</dbReference>
<accession>A0ABM9HZM2</accession>
<keyword evidence="2" id="KW-1133">Transmembrane helix</keyword>
<dbReference type="RefSeq" id="WP_051331412.1">
    <property type="nucleotide sequence ID" value="NZ_OX458333.1"/>
</dbReference>
<evidence type="ECO:0000256" key="2">
    <source>
        <dbReference type="SAM" id="Phobius"/>
    </source>
</evidence>
<reference evidence="3 4" key="1">
    <citation type="submission" date="2023-03" db="EMBL/GenBank/DDBJ databases">
        <authorList>
            <person name="Pearce D."/>
        </authorList>
    </citation>
    <scope>NUCLEOTIDE SEQUENCE [LARGE SCALE GENOMIC DNA]</scope>
    <source>
        <strain evidence="3">Msz</strain>
    </source>
</reference>
<sequence>MDRPPLSQKLMLYYAAPHLTHAVATLPVALFVPAFYADDLGLPLAGVGLAIAASRATDMVTDPLVGILSDRFKTSWGRRKPWIALGTPLLMLSAWMVFAPAGQVSLLYLFVWASLLFLGFTLVDLPHKAWGAELSTDYTERTHVAAWREGSGALGQILFLVVLSAMDFLGYVDNREQLRVIALIIVFSLPPLVTLALVKVPEFPSEELAGERHEGWAGLRLVLHNWAFVRTLVTLLLLGTAVLIQATLHRLVLTHVVGRPEIFATMILAENLISLAMVPVWMNIANRIGKHRAICLAALWIGVSSLGFPWVDRGDTGFYATLIVLRGSSLASLFMLANSIAADVVDHDIVASGRQRTGLFFAVWGIAIKLAVALGVLLGTALPAAFGFEPSAPAQDPDAKKWLLIIYGWLPCLIIASGLPLMWNFPIDRVRQRALREQIAARRTGVFRSDADGAA</sequence>
<feature type="transmembrane region" description="Helical" evidence="2">
    <location>
        <begin position="293"/>
        <end position="311"/>
    </location>
</feature>
<feature type="transmembrane region" description="Helical" evidence="2">
    <location>
        <begin position="12"/>
        <end position="36"/>
    </location>
</feature>
<feature type="transmembrane region" description="Helical" evidence="2">
    <location>
        <begin position="153"/>
        <end position="172"/>
    </location>
</feature>
<feature type="transmembrane region" description="Helical" evidence="2">
    <location>
        <begin position="402"/>
        <end position="423"/>
    </location>
</feature>
<evidence type="ECO:0000256" key="1">
    <source>
        <dbReference type="ARBA" id="ARBA00009617"/>
    </source>
</evidence>